<protein>
    <submittedName>
        <fullName evidence="1">Uncharacterized protein</fullName>
    </submittedName>
</protein>
<proteinExistence type="predicted"/>
<reference evidence="1 2" key="1">
    <citation type="journal article" date="2016" name="Nat. Commun.">
        <title>Thousands of microbial genomes shed light on interconnected biogeochemical processes in an aquifer system.</title>
        <authorList>
            <person name="Anantharaman K."/>
            <person name="Brown C.T."/>
            <person name="Hug L.A."/>
            <person name="Sharon I."/>
            <person name="Castelle C.J."/>
            <person name="Probst A.J."/>
            <person name="Thomas B.C."/>
            <person name="Singh A."/>
            <person name="Wilkins M.J."/>
            <person name="Karaoz U."/>
            <person name="Brodie E.L."/>
            <person name="Williams K.H."/>
            <person name="Hubbard S.S."/>
            <person name="Banfield J.F."/>
        </authorList>
    </citation>
    <scope>NUCLEOTIDE SEQUENCE [LARGE SCALE GENOMIC DNA]</scope>
</reference>
<organism evidence="1 2">
    <name type="scientific">Candidatus Buchananbacteria bacterium RBG_13_36_9</name>
    <dbReference type="NCBI Taxonomy" id="1797530"/>
    <lineage>
        <taxon>Bacteria</taxon>
        <taxon>Candidatus Buchananiibacteriota</taxon>
    </lineage>
</organism>
<accession>A0A1G1XMJ5</accession>
<dbReference type="Proteomes" id="UP000176498">
    <property type="component" value="Unassembled WGS sequence"/>
</dbReference>
<name>A0A1G1XMJ5_9BACT</name>
<dbReference type="AlphaFoldDB" id="A0A1G1XMJ5"/>
<gene>
    <name evidence="1" type="ORF">A2Y82_03835</name>
</gene>
<comment type="caution">
    <text evidence="1">The sequence shown here is derived from an EMBL/GenBank/DDBJ whole genome shotgun (WGS) entry which is preliminary data.</text>
</comment>
<sequence length="71" mass="7978">MSTLQFDQYETCSIITRICIEKEAISLSKQNGHVFILSDLKDGRKITGEKKSLVLLQEKLLNANLPIGEIT</sequence>
<dbReference type="EMBL" id="MHHZ01000020">
    <property type="protein sequence ID" value="OGY41313.1"/>
    <property type="molecule type" value="Genomic_DNA"/>
</dbReference>
<evidence type="ECO:0000313" key="1">
    <source>
        <dbReference type="EMBL" id="OGY41313.1"/>
    </source>
</evidence>
<evidence type="ECO:0000313" key="2">
    <source>
        <dbReference type="Proteomes" id="UP000176498"/>
    </source>
</evidence>